<dbReference type="GO" id="GO:0016979">
    <property type="term" value="F:lipoate-protein ligase activity"/>
    <property type="evidence" value="ECO:0007669"/>
    <property type="project" value="UniProtKB-EC"/>
</dbReference>
<evidence type="ECO:0000313" key="4">
    <source>
        <dbReference type="Proteomes" id="UP001158045"/>
    </source>
</evidence>
<sequence>MKKRLMILSNSKDPYINHAIEEILFTTFVDYEQILFLWVNEPSVVFGRNQNPWHEIDVRFAEEAGIHLLRRISGGGTVFHDEGNLNYAFIEHHSIYDENAHFEMISEAIQKFGLEVKVTARKDITLEGKKISGSAFFLKGMRRLHHGTLLVDVDLDRLWKSLKVNDEVYKARFSIGRTIPSVPSPVINLAQVNPKLKVSDITNAIVDEYYKRNEYDVELQSIDDVIKAHEPAYETIRARHASWEWVFGETPSFSFRSEDGMEYQIVNGAVTPTGNINSILTTQVICDRN</sequence>
<dbReference type="InterPro" id="IPR004562">
    <property type="entry name" value="LipoylTrfase_LipoateP_Ligase"/>
</dbReference>
<dbReference type="EC" id="6.3.1.20" evidence="3"/>
<keyword evidence="4" id="KW-1185">Reference proteome</keyword>
<dbReference type="Proteomes" id="UP001158045">
    <property type="component" value="Unassembled WGS sequence"/>
</dbReference>
<dbReference type="EMBL" id="JARYZI010000004">
    <property type="protein sequence ID" value="MDH8678188.1"/>
    <property type="molecule type" value="Genomic_DNA"/>
</dbReference>
<accession>A0ABT6NCN8</accession>
<dbReference type="NCBIfam" id="TIGR00545">
    <property type="entry name" value="lipoyltrans"/>
    <property type="match status" value="1"/>
</dbReference>
<proteinExistence type="predicted"/>
<comment type="caution">
    <text evidence="3">The sequence shown here is derived from an EMBL/GenBank/DDBJ whole genome shotgun (WGS) entry which is preliminary data.</text>
</comment>
<dbReference type="PROSITE" id="PS51733">
    <property type="entry name" value="BPL_LPL_CATALYTIC"/>
    <property type="match status" value="1"/>
</dbReference>
<dbReference type="Pfam" id="PF21948">
    <property type="entry name" value="LplA-B_cat"/>
    <property type="match status" value="1"/>
</dbReference>
<evidence type="ECO:0000313" key="3">
    <source>
        <dbReference type="EMBL" id="MDH8678188.1"/>
    </source>
</evidence>
<comment type="pathway">
    <text evidence="1">Protein modification; protein lipoylation via exogenous pathway; protein N(6)-(lipoyl)lysine from lipoate: step 2/2.</text>
</comment>
<dbReference type="SUPFAM" id="SSF55681">
    <property type="entry name" value="Class II aaRS and biotin synthetases"/>
    <property type="match status" value="1"/>
</dbReference>
<dbReference type="PANTHER" id="PTHR12561">
    <property type="entry name" value="LIPOATE-PROTEIN LIGASE"/>
    <property type="match status" value="1"/>
</dbReference>
<dbReference type="InterPro" id="IPR045864">
    <property type="entry name" value="aa-tRNA-synth_II/BPL/LPL"/>
</dbReference>
<protein>
    <submittedName>
        <fullName evidence="3">Lipoate--protein ligase</fullName>
        <ecNumber evidence="3">6.3.1.20</ecNumber>
    </submittedName>
</protein>
<evidence type="ECO:0000259" key="2">
    <source>
        <dbReference type="PROSITE" id="PS51733"/>
    </source>
</evidence>
<dbReference type="Gene3D" id="3.30.930.10">
    <property type="entry name" value="Bira Bifunctional Protein, Domain 2"/>
    <property type="match status" value="1"/>
</dbReference>
<dbReference type="RefSeq" id="WP_281094016.1">
    <property type="nucleotide sequence ID" value="NZ_JARYZI010000004.1"/>
</dbReference>
<organism evidence="3 4">
    <name type="scientific">Fusibacter bizertensis</name>
    <dbReference type="NCBI Taxonomy" id="1488331"/>
    <lineage>
        <taxon>Bacteria</taxon>
        <taxon>Bacillati</taxon>
        <taxon>Bacillota</taxon>
        <taxon>Clostridia</taxon>
        <taxon>Eubacteriales</taxon>
        <taxon>Eubacteriales Family XII. Incertae Sedis</taxon>
        <taxon>Fusibacter</taxon>
    </lineage>
</organism>
<feature type="domain" description="BPL/LPL catalytic" evidence="2">
    <location>
        <begin position="29"/>
        <end position="217"/>
    </location>
</feature>
<dbReference type="PANTHER" id="PTHR12561:SF3">
    <property type="entry name" value="LIPOYLTRANSFERASE 1, MITOCHONDRIAL"/>
    <property type="match status" value="1"/>
</dbReference>
<reference evidence="3 4" key="1">
    <citation type="submission" date="2023-04" db="EMBL/GenBank/DDBJ databases">
        <title>Fusibacter bizertensis strain WBS, isolated from littoral bottom sediments of the Arctic seas - biochemical and genomic analysis.</title>
        <authorList>
            <person name="Brioukhanov A.L."/>
        </authorList>
    </citation>
    <scope>NUCLEOTIDE SEQUENCE [LARGE SCALE GENOMIC DNA]</scope>
    <source>
        <strain evidence="3 4">WBS</strain>
    </source>
</reference>
<name>A0ABT6NCN8_9FIRM</name>
<gene>
    <name evidence="3" type="ORF">QE109_08515</name>
</gene>
<evidence type="ECO:0000256" key="1">
    <source>
        <dbReference type="ARBA" id="ARBA00005085"/>
    </source>
</evidence>
<dbReference type="CDD" id="cd16443">
    <property type="entry name" value="LplA"/>
    <property type="match status" value="1"/>
</dbReference>
<dbReference type="InterPro" id="IPR004143">
    <property type="entry name" value="BPL_LPL_catalytic"/>
</dbReference>
<keyword evidence="3" id="KW-0436">Ligase</keyword>